<feature type="transmembrane region" description="Helical" evidence="9">
    <location>
        <begin position="165"/>
        <end position="183"/>
    </location>
</feature>
<keyword evidence="4 9" id="KW-0812">Transmembrane</keyword>
<evidence type="ECO:0000313" key="10">
    <source>
        <dbReference type="EMBL" id="CAC5393632.1"/>
    </source>
</evidence>
<evidence type="ECO:0000256" key="6">
    <source>
        <dbReference type="ARBA" id="ARBA00023136"/>
    </source>
</evidence>
<feature type="transmembrane region" description="Helical" evidence="9">
    <location>
        <begin position="63"/>
        <end position="85"/>
    </location>
</feature>
<dbReference type="Proteomes" id="UP000507470">
    <property type="component" value="Unassembled WGS sequence"/>
</dbReference>
<evidence type="ECO:0000256" key="5">
    <source>
        <dbReference type="ARBA" id="ARBA00022989"/>
    </source>
</evidence>
<sequence length="270" mass="29408">MDSNLSNHFMKTLFWNVFDTAFDAGGKVSSGLTATTIVSQWTWAATLLQSATVASKYGISGSLWYAAGATIQILLFSIISAQLKIRAPGAKTFLQVIRARFDKKTHITFCVFGLLTNLIVTAMLMLGGAAVLTSLVKGLNIEFATVLVVAVIGTYTFIGGLGATFYVSYFNTALIYIIMLIIMQKVYNDPDNSNKVNKPQTMTRIPSSDKVNKPQTMTRIPSSDKVNKPQTMTGIPSSDKVNKPQTMTRIPSSDKVNKPQTVTAPVFSQK</sequence>
<organism evidence="10 11">
    <name type="scientific">Mytilus coruscus</name>
    <name type="common">Sea mussel</name>
    <dbReference type="NCBI Taxonomy" id="42192"/>
    <lineage>
        <taxon>Eukaryota</taxon>
        <taxon>Metazoa</taxon>
        <taxon>Spiralia</taxon>
        <taxon>Lophotrochozoa</taxon>
        <taxon>Mollusca</taxon>
        <taxon>Bivalvia</taxon>
        <taxon>Autobranchia</taxon>
        <taxon>Pteriomorphia</taxon>
        <taxon>Mytilida</taxon>
        <taxon>Mytiloidea</taxon>
        <taxon>Mytilidae</taxon>
        <taxon>Mytilinae</taxon>
        <taxon>Mytilus</taxon>
    </lineage>
</organism>
<proteinExistence type="inferred from homology"/>
<evidence type="ECO:0000256" key="8">
    <source>
        <dbReference type="SAM" id="MobiDB-lite"/>
    </source>
</evidence>
<dbReference type="PANTHER" id="PTHR46154">
    <property type="match status" value="1"/>
</dbReference>
<evidence type="ECO:0000256" key="7">
    <source>
        <dbReference type="RuleBase" id="RU362091"/>
    </source>
</evidence>
<comment type="similarity">
    <text evidence="2 7">Belongs to the sodium:solute symporter (SSF) (TC 2.A.21) family.</text>
</comment>
<dbReference type="PROSITE" id="PS00456">
    <property type="entry name" value="NA_SOLUT_SYMP_1"/>
    <property type="match status" value="1"/>
</dbReference>
<feature type="transmembrane region" description="Helical" evidence="9">
    <location>
        <begin position="138"/>
        <end position="158"/>
    </location>
</feature>
<dbReference type="Gene3D" id="1.20.1730.10">
    <property type="entry name" value="Sodium/glucose cotransporter"/>
    <property type="match status" value="1"/>
</dbReference>
<keyword evidence="5 9" id="KW-1133">Transmembrane helix</keyword>
<dbReference type="EMBL" id="CACVKT020005205">
    <property type="protein sequence ID" value="CAC5393632.1"/>
    <property type="molecule type" value="Genomic_DNA"/>
</dbReference>
<keyword evidence="11" id="KW-1185">Reference proteome</keyword>
<protein>
    <submittedName>
        <fullName evidence="10">DUR3</fullName>
    </submittedName>
</protein>
<dbReference type="AlphaFoldDB" id="A0A6J8CDX0"/>
<evidence type="ECO:0000256" key="4">
    <source>
        <dbReference type="ARBA" id="ARBA00022692"/>
    </source>
</evidence>
<comment type="subcellular location">
    <subcellularLocation>
        <location evidence="1">Membrane</location>
        <topology evidence="1">Multi-pass membrane protein</topology>
    </subcellularLocation>
</comment>
<dbReference type="InterPro" id="IPR018212">
    <property type="entry name" value="Na/solute_symporter_CS"/>
</dbReference>
<evidence type="ECO:0000256" key="2">
    <source>
        <dbReference type="ARBA" id="ARBA00006434"/>
    </source>
</evidence>
<dbReference type="InterPro" id="IPR031155">
    <property type="entry name" value="DUR"/>
</dbReference>
<accession>A0A6J8CDX0</accession>
<dbReference type="OrthoDB" id="10049971at2759"/>
<dbReference type="PROSITE" id="PS50283">
    <property type="entry name" value="NA_SOLUT_SYMP_3"/>
    <property type="match status" value="1"/>
</dbReference>
<name>A0A6J8CDX0_MYTCO</name>
<feature type="region of interest" description="Disordered" evidence="8">
    <location>
        <begin position="193"/>
        <end position="270"/>
    </location>
</feature>
<dbReference type="InterPro" id="IPR001734">
    <property type="entry name" value="Na/solute_symporter"/>
</dbReference>
<evidence type="ECO:0000256" key="1">
    <source>
        <dbReference type="ARBA" id="ARBA00004141"/>
    </source>
</evidence>
<reference evidence="10 11" key="1">
    <citation type="submission" date="2020-06" db="EMBL/GenBank/DDBJ databases">
        <authorList>
            <person name="Li R."/>
            <person name="Bekaert M."/>
        </authorList>
    </citation>
    <scope>NUCLEOTIDE SEQUENCE [LARGE SCALE GENOMIC DNA]</scope>
    <source>
        <strain evidence="11">wild</strain>
    </source>
</reference>
<feature type="transmembrane region" description="Helical" evidence="9">
    <location>
        <begin position="106"/>
        <end position="132"/>
    </location>
</feature>
<evidence type="ECO:0000256" key="3">
    <source>
        <dbReference type="ARBA" id="ARBA00022448"/>
    </source>
</evidence>
<dbReference type="InterPro" id="IPR038377">
    <property type="entry name" value="Na/Glc_symporter_sf"/>
</dbReference>
<dbReference type="PANTHER" id="PTHR46154:SF4">
    <property type="entry name" value="UREA ACTIVE TRANSPORTER"/>
    <property type="match status" value="1"/>
</dbReference>
<gene>
    <name evidence="10" type="ORF">MCOR_28477</name>
</gene>
<dbReference type="Pfam" id="PF00474">
    <property type="entry name" value="SSF"/>
    <property type="match status" value="1"/>
</dbReference>
<dbReference type="GO" id="GO:0015204">
    <property type="term" value="F:urea transmembrane transporter activity"/>
    <property type="evidence" value="ECO:0007669"/>
    <property type="project" value="InterPro"/>
</dbReference>
<keyword evidence="3" id="KW-0813">Transport</keyword>
<dbReference type="GO" id="GO:0005886">
    <property type="term" value="C:plasma membrane"/>
    <property type="evidence" value="ECO:0007669"/>
    <property type="project" value="TreeGrafter"/>
</dbReference>
<feature type="compositionally biased region" description="Polar residues" evidence="8">
    <location>
        <begin position="258"/>
        <end position="270"/>
    </location>
</feature>
<evidence type="ECO:0000313" key="11">
    <source>
        <dbReference type="Proteomes" id="UP000507470"/>
    </source>
</evidence>
<keyword evidence="6 9" id="KW-0472">Membrane</keyword>
<feature type="compositionally biased region" description="Polar residues" evidence="8">
    <location>
        <begin position="193"/>
        <end position="206"/>
    </location>
</feature>
<evidence type="ECO:0000256" key="9">
    <source>
        <dbReference type="SAM" id="Phobius"/>
    </source>
</evidence>